<keyword evidence="4 8" id="KW-0812">Transmembrane</keyword>
<evidence type="ECO:0000313" key="10">
    <source>
        <dbReference type="EMBL" id="MFC5286301.1"/>
    </source>
</evidence>
<keyword evidence="6 8" id="KW-1133">Transmembrane helix</keyword>
<evidence type="ECO:0000256" key="8">
    <source>
        <dbReference type="RuleBase" id="RU363032"/>
    </source>
</evidence>
<dbReference type="InterPro" id="IPR043429">
    <property type="entry name" value="ArtM/GltK/GlnP/TcyL/YhdX-like"/>
</dbReference>
<evidence type="ECO:0000256" key="2">
    <source>
        <dbReference type="ARBA" id="ARBA00022448"/>
    </source>
</evidence>
<feature type="transmembrane region" description="Helical" evidence="8">
    <location>
        <begin position="187"/>
        <end position="206"/>
    </location>
</feature>
<dbReference type="Proteomes" id="UP001596157">
    <property type="component" value="Unassembled WGS sequence"/>
</dbReference>
<accession>A0ABW0EHX4</accession>
<keyword evidence="5" id="KW-0029">Amino-acid transport</keyword>
<sequence length="216" mass="23981">MNWDWEFTFSAMPGILRGLVTTLEITVLGALLAYTLGMVFALVRRVRYLGVLMQAFIEFVRSTPLLVQIFAVFFLFPSALGIRMSPFVTGVVVFGVHYACYAAEVYRAGIDAVPRGQWEAATALSLPRRRVWTSVILPQALPRVVPALGNYTVSMLKETPLLLAIGVFDLVNAAKGEGSEAYRFVEVYTIAGLLFLLMSYPASLLVRKLERRVAHT</sequence>
<dbReference type="NCBIfam" id="TIGR01726">
    <property type="entry name" value="HEQRo_perm_3TM"/>
    <property type="match status" value="1"/>
</dbReference>
<dbReference type="InterPro" id="IPR035906">
    <property type="entry name" value="MetI-like_sf"/>
</dbReference>
<dbReference type="InterPro" id="IPR014341">
    <property type="entry name" value="Ectoine_EhuD"/>
</dbReference>
<proteinExistence type="inferred from homology"/>
<dbReference type="NCBIfam" id="TIGR03003">
    <property type="entry name" value="ectoine_ehuD"/>
    <property type="match status" value="1"/>
</dbReference>
<gene>
    <name evidence="10" type="primary">ehuD</name>
    <name evidence="10" type="ORF">ACFPM7_04500</name>
</gene>
<name>A0ABW0EHX4_9PSEU</name>
<feature type="transmembrane region" description="Helical" evidence="8">
    <location>
        <begin position="20"/>
        <end position="43"/>
    </location>
</feature>
<evidence type="ECO:0000313" key="11">
    <source>
        <dbReference type="Proteomes" id="UP001596157"/>
    </source>
</evidence>
<dbReference type="EMBL" id="JBHSKF010000002">
    <property type="protein sequence ID" value="MFC5286301.1"/>
    <property type="molecule type" value="Genomic_DNA"/>
</dbReference>
<dbReference type="PROSITE" id="PS50928">
    <property type="entry name" value="ABC_TM1"/>
    <property type="match status" value="1"/>
</dbReference>
<keyword evidence="7 8" id="KW-0472">Membrane</keyword>
<dbReference type="PANTHER" id="PTHR30614:SF0">
    <property type="entry name" value="L-CYSTINE TRANSPORT SYSTEM PERMEASE PROTEIN TCYL"/>
    <property type="match status" value="1"/>
</dbReference>
<feature type="transmembrane region" description="Helical" evidence="8">
    <location>
        <begin position="55"/>
        <end position="76"/>
    </location>
</feature>
<feature type="domain" description="ABC transmembrane type-1" evidence="9">
    <location>
        <begin position="19"/>
        <end position="206"/>
    </location>
</feature>
<dbReference type="Pfam" id="PF00528">
    <property type="entry name" value="BPD_transp_1"/>
    <property type="match status" value="1"/>
</dbReference>
<evidence type="ECO:0000256" key="7">
    <source>
        <dbReference type="ARBA" id="ARBA00023136"/>
    </source>
</evidence>
<comment type="similarity">
    <text evidence="8">Belongs to the binding-protein-dependent transport system permease family.</text>
</comment>
<organism evidence="10 11">
    <name type="scientific">Actinokineospora guangxiensis</name>
    <dbReference type="NCBI Taxonomy" id="1490288"/>
    <lineage>
        <taxon>Bacteria</taxon>
        <taxon>Bacillati</taxon>
        <taxon>Actinomycetota</taxon>
        <taxon>Actinomycetes</taxon>
        <taxon>Pseudonocardiales</taxon>
        <taxon>Pseudonocardiaceae</taxon>
        <taxon>Actinokineospora</taxon>
    </lineage>
</organism>
<evidence type="ECO:0000256" key="1">
    <source>
        <dbReference type="ARBA" id="ARBA00004651"/>
    </source>
</evidence>
<evidence type="ECO:0000256" key="6">
    <source>
        <dbReference type="ARBA" id="ARBA00022989"/>
    </source>
</evidence>
<comment type="subcellular location">
    <subcellularLocation>
        <location evidence="1 8">Cell membrane</location>
        <topology evidence="1 8">Multi-pass membrane protein</topology>
    </subcellularLocation>
</comment>
<protein>
    <submittedName>
        <fullName evidence="10">Ectoine/hydroxyectoine ABC transporter permease subunit EhuD</fullName>
    </submittedName>
</protein>
<dbReference type="PANTHER" id="PTHR30614">
    <property type="entry name" value="MEMBRANE COMPONENT OF AMINO ACID ABC TRANSPORTER"/>
    <property type="match status" value="1"/>
</dbReference>
<keyword evidence="2 8" id="KW-0813">Transport</keyword>
<dbReference type="Gene3D" id="1.10.3720.10">
    <property type="entry name" value="MetI-like"/>
    <property type="match status" value="1"/>
</dbReference>
<reference evidence="11" key="1">
    <citation type="journal article" date="2019" name="Int. J. Syst. Evol. Microbiol.">
        <title>The Global Catalogue of Microorganisms (GCM) 10K type strain sequencing project: providing services to taxonomists for standard genome sequencing and annotation.</title>
        <authorList>
            <consortium name="The Broad Institute Genomics Platform"/>
            <consortium name="The Broad Institute Genome Sequencing Center for Infectious Disease"/>
            <person name="Wu L."/>
            <person name="Ma J."/>
        </authorList>
    </citation>
    <scope>NUCLEOTIDE SEQUENCE [LARGE SCALE GENOMIC DNA]</scope>
    <source>
        <strain evidence="11">CCUG 59778</strain>
    </source>
</reference>
<dbReference type="SUPFAM" id="SSF161098">
    <property type="entry name" value="MetI-like"/>
    <property type="match status" value="1"/>
</dbReference>
<evidence type="ECO:0000256" key="5">
    <source>
        <dbReference type="ARBA" id="ARBA00022970"/>
    </source>
</evidence>
<evidence type="ECO:0000256" key="4">
    <source>
        <dbReference type="ARBA" id="ARBA00022692"/>
    </source>
</evidence>
<evidence type="ECO:0000259" key="9">
    <source>
        <dbReference type="PROSITE" id="PS50928"/>
    </source>
</evidence>
<comment type="caution">
    <text evidence="10">The sequence shown here is derived from an EMBL/GenBank/DDBJ whole genome shotgun (WGS) entry which is preliminary data.</text>
</comment>
<dbReference type="CDD" id="cd06261">
    <property type="entry name" value="TM_PBP2"/>
    <property type="match status" value="1"/>
</dbReference>
<keyword evidence="3" id="KW-1003">Cell membrane</keyword>
<keyword evidence="11" id="KW-1185">Reference proteome</keyword>
<dbReference type="InterPro" id="IPR010065">
    <property type="entry name" value="AA_ABC_transptr_permease_3TM"/>
</dbReference>
<evidence type="ECO:0000256" key="3">
    <source>
        <dbReference type="ARBA" id="ARBA00022475"/>
    </source>
</evidence>
<dbReference type="RefSeq" id="WP_378244114.1">
    <property type="nucleotide sequence ID" value="NZ_JBHSKF010000002.1"/>
</dbReference>
<dbReference type="InterPro" id="IPR000515">
    <property type="entry name" value="MetI-like"/>
</dbReference>